<dbReference type="EMBL" id="CYSR01000030">
    <property type="protein sequence ID" value="CUI00667.1"/>
    <property type="molecule type" value="Genomic_DNA"/>
</dbReference>
<feature type="transmembrane region" description="Helical" evidence="6">
    <location>
        <begin position="388"/>
        <end position="409"/>
    </location>
</feature>
<sequence length="544" mass="58597">MTRAAALAWNGFDRVVLELFRQLRWSFLPPLLIYFAYGAQGITTVAASFFVKEYLDFSAAFLAGLAFWVGLPWALKMPLGHLVDLIWRWKYLLILAGAGLMAGSYGILAAMVLEPQMMGALMPLGAWYVTAALLAPCGFVLQDVVADAMSVEAVPHTDARGNPLPETETKSLHTTMQTFGRIALIGGSSAAAALNVALFDGAGALPQPEKGALYGFVFTLALLIPVISLSGVALAIWQKWRKAARLRRAGVAEHEIRSRIELPREPVAPNYWYFIGGGAFVALSLAVGLGDVPYSQEIVFAGSMAIVLFLMRQLVAVLPTDQARALIGTAIIIFVYRATPLRGPGATWFEIDVLGFDQQFLSLLSLITSLLTLAGMLIFRPMMASRPIAWIVAFLAITEAVLSLPNIALYYGAHHWTAAMTGGVVDARFIALVDTAVESPLGQVAMIPMLAWIARNAPSGLKATFFAVMASFTNLALSASSLGTKYLNEIFVVTREVTDSAGTITTPADYSQLGMLLITVGVILLAAPLTAIFVIQNSRFRTSE</sequence>
<feature type="transmembrane region" description="Helical" evidence="6">
    <location>
        <begin position="211"/>
        <end position="237"/>
    </location>
</feature>
<dbReference type="AlphaFoldDB" id="A0A0P1HB47"/>
<organism evidence="7 8">
    <name type="scientific">Leisingera aquaemixtae</name>
    <dbReference type="NCBI Taxonomy" id="1396826"/>
    <lineage>
        <taxon>Bacteria</taxon>
        <taxon>Pseudomonadati</taxon>
        <taxon>Pseudomonadota</taxon>
        <taxon>Alphaproteobacteria</taxon>
        <taxon>Rhodobacterales</taxon>
        <taxon>Roseobacteraceae</taxon>
        <taxon>Leisingera</taxon>
    </lineage>
</organism>
<dbReference type="GO" id="GO:0016020">
    <property type="term" value="C:membrane"/>
    <property type="evidence" value="ECO:0007669"/>
    <property type="project" value="UniProtKB-SubCell"/>
</dbReference>
<evidence type="ECO:0000256" key="4">
    <source>
        <dbReference type="ARBA" id="ARBA00022989"/>
    </source>
</evidence>
<feature type="transmembrane region" description="Helical" evidence="6">
    <location>
        <begin position="91"/>
        <end position="113"/>
    </location>
</feature>
<feature type="transmembrane region" description="Helical" evidence="6">
    <location>
        <begin position="323"/>
        <end position="339"/>
    </location>
</feature>
<evidence type="ECO:0000313" key="8">
    <source>
        <dbReference type="Proteomes" id="UP000051326"/>
    </source>
</evidence>
<evidence type="ECO:0000256" key="3">
    <source>
        <dbReference type="ARBA" id="ARBA00022692"/>
    </source>
</evidence>
<keyword evidence="5 6" id="KW-0472">Membrane</keyword>
<feature type="transmembrane region" description="Helical" evidence="6">
    <location>
        <begin position="271"/>
        <end position="288"/>
    </location>
</feature>
<feature type="transmembrane region" description="Helical" evidence="6">
    <location>
        <begin position="513"/>
        <end position="535"/>
    </location>
</feature>
<accession>A0A0P1HB47</accession>
<reference evidence="7 8" key="1">
    <citation type="submission" date="2015-09" db="EMBL/GenBank/DDBJ databases">
        <authorList>
            <consortium name="Swine Surveillance"/>
        </authorList>
    </citation>
    <scope>NUCLEOTIDE SEQUENCE [LARGE SCALE GENOMIC DNA]</scope>
    <source>
        <strain evidence="7 8">CECT 8399</strain>
    </source>
</reference>
<feature type="transmembrane region" description="Helical" evidence="6">
    <location>
        <begin position="359"/>
        <end position="379"/>
    </location>
</feature>
<proteinExistence type="predicted"/>
<feature type="transmembrane region" description="Helical" evidence="6">
    <location>
        <begin position="57"/>
        <end position="79"/>
    </location>
</feature>
<dbReference type="PANTHER" id="PTHR31585:SF0">
    <property type="entry name" value="FOLATE-BIOPTERIN TRANSPORTER 1, CHLOROPLASTIC"/>
    <property type="match status" value="1"/>
</dbReference>
<gene>
    <name evidence="7" type="ORF">PHA8399_02802</name>
</gene>
<name>A0A0P1HB47_9RHOB</name>
<feature type="transmembrane region" description="Helical" evidence="6">
    <location>
        <begin position="31"/>
        <end position="51"/>
    </location>
</feature>
<feature type="transmembrane region" description="Helical" evidence="6">
    <location>
        <begin position="179"/>
        <end position="199"/>
    </location>
</feature>
<dbReference type="Proteomes" id="UP000051326">
    <property type="component" value="Unassembled WGS sequence"/>
</dbReference>
<evidence type="ECO:0000256" key="5">
    <source>
        <dbReference type="ARBA" id="ARBA00023136"/>
    </source>
</evidence>
<keyword evidence="4 6" id="KW-1133">Transmembrane helix</keyword>
<keyword evidence="2" id="KW-0813">Transport</keyword>
<evidence type="ECO:0000256" key="2">
    <source>
        <dbReference type="ARBA" id="ARBA00022448"/>
    </source>
</evidence>
<feature type="transmembrane region" description="Helical" evidence="6">
    <location>
        <begin position="125"/>
        <end position="141"/>
    </location>
</feature>
<dbReference type="RefSeq" id="WP_058286729.1">
    <property type="nucleotide sequence ID" value="NZ_CYSR01000030.1"/>
</dbReference>
<evidence type="ECO:0000256" key="1">
    <source>
        <dbReference type="ARBA" id="ARBA00004141"/>
    </source>
</evidence>
<feature type="transmembrane region" description="Helical" evidence="6">
    <location>
        <begin position="294"/>
        <end position="311"/>
    </location>
</feature>
<dbReference type="STRING" id="1396826.PHA8399_02802"/>
<evidence type="ECO:0000313" key="7">
    <source>
        <dbReference type="EMBL" id="CUI00667.1"/>
    </source>
</evidence>
<evidence type="ECO:0000256" key="6">
    <source>
        <dbReference type="SAM" id="Phobius"/>
    </source>
</evidence>
<keyword evidence="3 6" id="KW-0812">Transmembrane</keyword>
<protein>
    <submittedName>
        <fullName evidence="7">Folate-biopterin transporter</fullName>
    </submittedName>
</protein>
<dbReference type="Pfam" id="PF03092">
    <property type="entry name" value="BT1"/>
    <property type="match status" value="1"/>
</dbReference>
<comment type="subcellular location">
    <subcellularLocation>
        <location evidence="1">Membrane</location>
        <topology evidence="1">Multi-pass membrane protein</topology>
    </subcellularLocation>
</comment>
<dbReference type="PANTHER" id="PTHR31585">
    <property type="entry name" value="FOLATE-BIOPTERIN TRANSPORTER 1, CHLOROPLASTIC"/>
    <property type="match status" value="1"/>
</dbReference>
<dbReference type="InterPro" id="IPR039309">
    <property type="entry name" value="BT1"/>
</dbReference>